<feature type="compositionally biased region" description="Acidic residues" evidence="9">
    <location>
        <begin position="346"/>
        <end position="359"/>
    </location>
</feature>
<feature type="region of interest" description="Disordered" evidence="9">
    <location>
        <begin position="332"/>
        <end position="359"/>
    </location>
</feature>
<dbReference type="InterPro" id="IPR040025">
    <property type="entry name" value="Znf622/Rei1/Reh1"/>
</dbReference>
<keyword evidence="3" id="KW-0690">Ribosome biogenesis</keyword>
<dbReference type="InterPro" id="IPR036236">
    <property type="entry name" value="Znf_C2H2_sf"/>
</dbReference>
<comment type="subcellular location">
    <subcellularLocation>
        <location evidence="1">Cytoplasm</location>
    </subcellularLocation>
</comment>
<evidence type="ECO:0000256" key="4">
    <source>
        <dbReference type="ARBA" id="ARBA00022723"/>
    </source>
</evidence>
<feature type="region of interest" description="Disordered" evidence="9">
    <location>
        <begin position="169"/>
        <end position="206"/>
    </location>
</feature>
<evidence type="ECO:0000256" key="6">
    <source>
        <dbReference type="ARBA" id="ARBA00022771"/>
    </source>
</evidence>
<evidence type="ECO:0000256" key="8">
    <source>
        <dbReference type="ARBA" id="ARBA00034126"/>
    </source>
</evidence>
<sequence length="529" mass="59523">MATMVAQQASGVQNGTGSSHPFTCVSCAIAFRSSELQRGHMRSDWHRYNLKRRVSSLPPLSSEVFAEKVFNAQATSSAAAAKASYEKACTACQRTYYSENAYLNHIGSSKHKQRVHALETSGQTDTETASIISSTISLGEPLDGAAVEDEDELETEGDVSKVAEDLEKSSINAEKPAPEHKLQSHRSGDGARPESAASTAPTTETAQSSQMPVFRCLFCNYDSPNLKLNVLHMTKFHGLFVPEQAYLDDQEGLIRYLQAKVVENYECIYCHKLKGSMHGVQTHMRDKGHCMIAFETEEELIEIGQFYDFRSTYSDGEDDEDDKDDILPQKGAKLGARRTSQQEEGAQNEDWETDSDESVATDEITSVPIDQDYHRLAQHRHHTHSDPRSHKAPDGFHSHAHQHYAAFYSDHELHLSSGRVAGHRSLSRYFRQNLHHYPTAQERLNNLLLDRPQGEAEGGDTRRGRDRQVVKRSDLGMVGVTDQKKKEIAAVTKRAQQRAEHSQRQYQWGVQRRANNQKHFRDDNFGTHI</sequence>
<keyword evidence="12" id="KW-1185">Reference proteome</keyword>
<dbReference type="GO" id="GO:0042273">
    <property type="term" value="P:ribosomal large subunit biogenesis"/>
    <property type="evidence" value="ECO:0007669"/>
    <property type="project" value="TreeGrafter"/>
</dbReference>
<evidence type="ECO:0000256" key="9">
    <source>
        <dbReference type="SAM" id="MobiDB-lite"/>
    </source>
</evidence>
<reference evidence="11" key="1">
    <citation type="submission" date="2021-03" db="EMBL/GenBank/DDBJ databases">
        <authorList>
            <person name="Tagirdzhanova G."/>
        </authorList>
    </citation>
    <scope>NUCLEOTIDE SEQUENCE</scope>
</reference>
<dbReference type="GO" id="GO:0030687">
    <property type="term" value="C:preribosome, large subunit precursor"/>
    <property type="evidence" value="ECO:0007669"/>
    <property type="project" value="TreeGrafter"/>
</dbReference>
<dbReference type="EMBL" id="CAJPDQ010000001">
    <property type="protein sequence ID" value="CAF9903116.1"/>
    <property type="molecule type" value="Genomic_DNA"/>
</dbReference>
<proteinExistence type="inferred from homology"/>
<dbReference type="PROSITE" id="PS00028">
    <property type="entry name" value="ZINC_FINGER_C2H2_1"/>
    <property type="match status" value="1"/>
</dbReference>
<evidence type="ECO:0000313" key="12">
    <source>
        <dbReference type="Proteomes" id="UP000664169"/>
    </source>
</evidence>
<keyword evidence="7" id="KW-0862">Zinc</keyword>
<organism evidence="11 12">
    <name type="scientific">Gomphillus americanus</name>
    <dbReference type="NCBI Taxonomy" id="1940652"/>
    <lineage>
        <taxon>Eukaryota</taxon>
        <taxon>Fungi</taxon>
        <taxon>Dikarya</taxon>
        <taxon>Ascomycota</taxon>
        <taxon>Pezizomycotina</taxon>
        <taxon>Lecanoromycetes</taxon>
        <taxon>OSLEUM clade</taxon>
        <taxon>Ostropomycetidae</taxon>
        <taxon>Ostropales</taxon>
        <taxon>Graphidaceae</taxon>
        <taxon>Gomphilloideae</taxon>
        <taxon>Gomphillus</taxon>
    </lineage>
</organism>
<feature type="domain" description="C2H2-type" evidence="10">
    <location>
        <begin position="24"/>
        <end position="46"/>
    </location>
</feature>
<comment type="similarity">
    <text evidence="8">Belongs to the REI1 family.</text>
</comment>
<dbReference type="InterPro" id="IPR022755">
    <property type="entry name" value="Znf_C2H2_jaz"/>
</dbReference>
<dbReference type="GO" id="GO:0003676">
    <property type="term" value="F:nucleic acid binding"/>
    <property type="evidence" value="ECO:0007669"/>
    <property type="project" value="InterPro"/>
</dbReference>
<name>A0A8H3E9Y3_9LECA</name>
<feature type="compositionally biased region" description="Basic and acidic residues" evidence="9">
    <location>
        <begin position="176"/>
        <end position="192"/>
    </location>
</feature>
<feature type="compositionally biased region" description="Low complexity" evidence="9">
    <location>
        <begin position="193"/>
        <end position="206"/>
    </location>
</feature>
<dbReference type="GO" id="GO:0005737">
    <property type="term" value="C:cytoplasm"/>
    <property type="evidence" value="ECO:0007669"/>
    <property type="project" value="UniProtKB-SubCell"/>
</dbReference>
<protein>
    <recommendedName>
        <fullName evidence="10">C2H2-type domain-containing protein</fullName>
    </recommendedName>
</protein>
<dbReference type="OrthoDB" id="19329at2759"/>
<accession>A0A8H3E9Y3</accession>
<dbReference type="InterPro" id="IPR013087">
    <property type="entry name" value="Znf_C2H2_type"/>
</dbReference>
<dbReference type="SMART" id="SM00355">
    <property type="entry name" value="ZnF_C2H2"/>
    <property type="match status" value="4"/>
</dbReference>
<keyword evidence="5" id="KW-0677">Repeat</keyword>
<keyword evidence="2" id="KW-0963">Cytoplasm</keyword>
<evidence type="ECO:0000256" key="2">
    <source>
        <dbReference type="ARBA" id="ARBA00022490"/>
    </source>
</evidence>
<keyword evidence="4" id="KW-0479">Metal-binding</keyword>
<dbReference type="PANTHER" id="PTHR13182:SF8">
    <property type="entry name" value="CYTOPLASMIC 60S SUBUNIT BIOGENESIS FACTOR ZNF622"/>
    <property type="match status" value="1"/>
</dbReference>
<comment type="caution">
    <text evidence="11">The sequence shown here is derived from an EMBL/GenBank/DDBJ whole genome shotgun (WGS) entry which is preliminary data.</text>
</comment>
<keyword evidence="6" id="KW-0863">Zinc-finger</keyword>
<dbReference type="Pfam" id="PF12171">
    <property type="entry name" value="zf-C2H2_jaz"/>
    <property type="match status" value="1"/>
</dbReference>
<evidence type="ECO:0000256" key="5">
    <source>
        <dbReference type="ARBA" id="ARBA00022737"/>
    </source>
</evidence>
<dbReference type="SMART" id="SM00451">
    <property type="entry name" value="ZnF_U1"/>
    <property type="match status" value="2"/>
</dbReference>
<evidence type="ECO:0000256" key="7">
    <source>
        <dbReference type="ARBA" id="ARBA00022833"/>
    </source>
</evidence>
<dbReference type="InterPro" id="IPR003604">
    <property type="entry name" value="Matrin/U1-like-C_Znf_C2H2"/>
</dbReference>
<dbReference type="Gene3D" id="3.30.160.60">
    <property type="entry name" value="Classic Zinc Finger"/>
    <property type="match status" value="1"/>
</dbReference>
<dbReference type="Proteomes" id="UP000664169">
    <property type="component" value="Unassembled WGS sequence"/>
</dbReference>
<evidence type="ECO:0000256" key="3">
    <source>
        <dbReference type="ARBA" id="ARBA00022517"/>
    </source>
</evidence>
<dbReference type="GO" id="GO:0008270">
    <property type="term" value="F:zinc ion binding"/>
    <property type="evidence" value="ECO:0007669"/>
    <property type="project" value="UniProtKB-KW"/>
</dbReference>
<dbReference type="AlphaFoldDB" id="A0A8H3E9Y3"/>
<gene>
    <name evidence="11" type="ORF">GOMPHAMPRED_000097</name>
</gene>
<dbReference type="PANTHER" id="PTHR13182">
    <property type="entry name" value="ZINC FINGER PROTEIN 622"/>
    <property type="match status" value="1"/>
</dbReference>
<dbReference type="SUPFAM" id="SSF57667">
    <property type="entry name" value="beta-beta-alpha zinc fingers"/>
    <property type="match status" value="1"/>
</dbReference>
<evidence type="ECO:0000313" key="11">
    <source>
        <dbReference type="EMBL" id="CAF9903116.1"/>
    </source>
</evidence>
<evidence type="ECO:0000259" key="10">
    <source>
        <dbReference type="PROSITE" id="PS00028"/>
    </source>
</evidence>
<dbReference type="InterPro" id="IPR041661">
    <property type="entry name" value="ZN622/Rei1/Reh1_Znf-C2H2"/>
</dbReference>
<evidence type="ECO:0000256" key="1">
    <source>
        <dbReference type="ARBA" id="ARBA00004496"/>
    </source>
</evidence>
<dbReference type="Pfam" id="PF12756">
    <property type="entry name" value="zf-C2H2_2"/>
    <property type="match status" value="1"/>
</dbReference>